<keyword evidence="7" id="KW-0418">Kinase</keyword>
<organism evidence="15 16">
    <name type="scientific">Gilvirhabdus luticola</name>
    <dbReference type="NCBI Taxonomy" id="3079858"/>
    <lineage>
        <taxon>Bacteria</taxon>
        <taxon>Pseudomonadati</taxon>
        <taxon>Bacteroidota</taxon>
        <taxon>Flavobacteriia</taxon>
        <taxon>Flavobacteriales</taxon>
        <taxon>Flavobacteriaceae</taxon>
        <taxon>Gilvirhabdus</taxon>
    </lineage>
</organism>
<protein>
    <recommendedName>
        <fullName evidence="4">2-amino-4-hydroxy-6-hydroxymethyldihydropteridine pyrophosphokinase</fullName>
        <ecNumber evidence="3">2.7.6.3</ecNumber>
    </recommendedName>
    <alternativeName>
        <fullName evidence="11">6-hydroxymethyl-7,8-dihydropterin pyrophosphokinase</fullName>
    </alternativeName>
    <alternativeName>
        <fullName evidence="12">7,8-dihydro-6-hydroxymethylpterin-pyrophosphokinase</fullName>
    </alternativeName>
</protein>
<dbReference type="InterPro" id="IPR031314">
    <property type="entry name" value="DNK_dom"/>
</dbReference>
<dbReference type="RefSeq" id="WP_316661812.1">
    <property type="nucleotide sequence ID" value="NZ_JAWHTF010000002.1"/>
</dbReference>
<evidence type="ECO:0000259" key="14">
    <source>
        <dbReference type="Pfam" id="PF01712"/>
    </source>
</evidence>
<feature type="domain" description="Deoxynucleoside kinase" evidence="14">
    <location>
        <begin position="182"/>
        <end position="372"/>
    </location>
</feature>
<dbReference type="EMBL" id="JAWHTF010000002">
    <property type="protein sequence ID" value="MDU8885892.1"/>
    <property type="molecule type" value="Genomic_DNA"/>
</dbReference>
<name>A0ABU3U650_9FLAO</name>
<evidence type="ECO:0000256" key="12">
    <source>
        <dbReference type="ARBA" id="ARBA00033413"/>
    </source>
</evidence>
<dbReference type="Gene3D" id="3.40.50.300">
    <property type="entry name" value="P-loop containing nucleotide triphosphate hydrolases"/>
    <property type="match status" value="1"/>
</dbReference>
<dbReference type="InterPro" id="IPR000550">
    <property type="entry name" value="Hppk"/>
</dbReference>
<dbReference type="CDD" id="cd00483">
    <property type="entry name" value="HPPK"/>
    <property type="match status" value="1"/>
</dbReference>
<evidence type="ECO:0000256" key="2">
    <source>
        <dbReference type="ARBA" id="ARBA00005810"/>
    </source>
</evidence>
<evidence type="ECO:0000256" key="5">
    <source>
        <dbReference type="ARBA" id="ARBA00022679"/>
    </source>
</evidence>
<keyword evidence="9" id="KW-0289">Folate biosynthesis</keyword>
<evidence type="ECO:0000313" key="16">
    <source>
        <dbReference type="Proteomes" id="UP001268651"/>
    </source>
</evidence>
<accession>A0ABU3U650</accession>
<evidence type="ECO:0000256" key="3">
    <source>
        <dbReference type="ARBA" id="ARBA00013253"/>
    </source>
</evidence>
<dbReference type="PANTHER" id="PTHR43071">
    <property type="entry name" value="2-AMINO-4-HYDROXY-6-HYDROXYMETHYLDIHYDROPTERIDINE PYROPHOSPHOKINASE"/>
    <property type="match status" value="1"/>
</dbReference>
<dbReference type="InterPro" id="IPR035907">
    <property type="entry name" value="Hppk_sf"/>
</dbReference>
<comment type="similarity">
    <text evidence="2">Belongs to the HPPK family.</text>
</comment>
<comment type="pathway">
    <text evidence="1">Cofactor biosynthesis; tetrahydrofolate biosynthesis; 2-amino-4-hydroxy-6-hydroxymethyl-7,8-dihydropteridine diphosphate from 7,8-dihydroneopterin triphosphate: step 4/4.</text>
</comment>
<evidence type="ECO:0000256" key="7">
    <source>
        <dbReference type="ARBA" id="ARBA00022777"/>
    </source>
</evidence>
<sequence>MNLPSKVYISLGSNQGDKFKNLQDAINLIFTKIGKVNIISRVYKSPALGFEGDEFLNTCICIETELDSKTLLKELIAIEKSLGRIRTKKKGYESRSIDLDIIFLEDEIVSTKTLKIPHPKMQLRKFVLQPLNDIASKVIHPKLDKDVSVLLEECEDKSNLQPINIWLKNPSKQYSFSNFNYIAIEGNIGAGKTSLATKISHEFNAKLILERFADNPFLPKFYEEPQRYAFTLEMSFLADRYQQISDDLSQLDLFKDFIVSDYDVFKSLIFSKITLPEDEFKLYRKLFYLMYKDIAKPDLYVYLYQNTERLQENIKQRGRDYEKDIADDYLEKINAGYLDFLKNQTEFNVKIIDISDKDFVKNRQDYLWILNKICGE</sequence>
<dbReference type="CDD" id="cd01673">
    <property type="entry name" value="dNK"/>
    <property type="match status" value="1"/>
</dbReference>
<evidence type="ECO:0000256" key="1">
    <source>
        <dbReference type="ARBA" id="ARBA00005051"/>
    </source>
</evidence>
<evidence type="ECO:0000256" key="8">
    <source>
        <dbReference type="ARBA" id="ARBA00022840"/>
    </source>
</evidence>
<dbReference type="PANTHER" id="PTHR43071:SF1">
    <property type="entry name" value="2-AMINO-4-HYDROXY-6-HYDROXYMETHYLDIHYDROPTERIDINE PYROPHOSPHOKINASE"/>
    <property type="match status" value="1"/>
</dbReference>
<keyword evidence="8" id="KW-0067">ATP-binding</keyword>
<keyword evidence="16" id="KW-1185">Reference proteome</keyword>
<dbReference type="GO" id="GO:0003848">
    <property type="term" value="F:2-amino-4-hydroxy-6-hydroxymethyldihydropteridine diphosphokinase activity"/>
    <property type="evidence" value="ECO:0007669"/>
    <property type="project" value="UniProtKB-EC"/>
</dbReference>
<proteinExistence type="inferred from homology"/>
<keyword evidence="5 15" id="KW-0808">Transferase</keyword>
<evidence type="ECO:0000256" key="11">
    <source>
        <dbReference type="ARBA" id="ARBA00029766"/>
    </source>
</evidence>
<evidence type="ECO:0000256" key="6">
    <source>
        <dbReference type="ARBA" id="ARBA00022741"/>
    </source>
</evidence>
<dbReference type="Gene3D" id="3.30.70.560">
    <property type="entry name" value="7,8-Dihydro-6-hydroxymethylpterin-pyrophosphokinase HPPK"/>
    <property type="match status" value="1"/>
</dbReference>
<gene>
    <name evidence="15" type="primary">folK</name>
    <name evidence="15" type="ORF">RXV94_06950</name>
</gene>
<dbReference type="InterPro" id="IPR027417">
    <property type="entry name" value="P-loop_NTPase"/>
</dbReference>
<evidence type="ECO:0000256" key="4">
    <source>
        <dbReference type="ARBA" id="ARBA00016218"/>
    </source>
</evidence>
<evidence type="ECO:0000259" key="13">
    <source>
        <dbReference type="Pfam" id="PF01288"/>
    </source>
</evidence>
<keyword evidence="6" id="KW-0547">Nucleotide-binding</keyword>
<dbReference type="Proteomes" id="UP001268651">
    <property type="component" value="Unassembled WGS sequence"/>
</dbReference>
<dbReference type="NCBIfam" id="TIGR01498">
    <property type="entry name" value="folK"/>
    <property type="match status" value="1"/>
</dbReference>
<dbReference type="Pfam" id="PF01288">
    <property type="entry name" value="HPPK"/>
    <property type="match status" value="1"/>
</dbReference>
<evidence type="ECO:0000256" key="10">
    <source>
        <dbReference type="ARBA" id="ARBA00029409"/>
    </source>
</evidence>
<comment type="function">
    <text evidence="10">Catalyzes the transfer of pyrophosphate from adenosine triphosphate (ATP) to 6-hydroxymethyl-7,8-dihydropterin, an enzymatic step in folate biosynthesis pathway.</text>
</comment>
<dbReference type="SUPFAM" id="SSF52540">
    <property type="entry name" value="P-loop containing nucleoside triphosphate hydrolases"/>
    <property type="match status" value="1"/>
</dbReference>
<feature type="domain" description="7,8-dihydro-6-hydroxymethylpterin-pyrophosphokinase" evidence="13">
    <location>
        <begin position="8"/>
        <end position="135"/>
    </location>
</feature>
<evidence type="ECO:0000256" key="9">
    <source>
        <dbReference type="ARBA" id="ARBA00022909"/>
    </source>
</evidence>
<dbReference type="Pfam" id="PF01712">
    <property type="entry name" value="dNK"/>
    <property type="match status" value="1"/>
</dbReference>
<dbReference type="SUPFAM" id="SSF55083">
    <property type="entry name" value="6-hydroxymethyl-7,8-dihydropterin pyrophosphokinase, HPPK"/>
    <property type="match status" value="1"/>
</dbReference>
<reference evidence="15 16" key="1">
    <citation type="submission" date="2023-10" db="EMBL/GenBank/DDBJ databases">
        <title>Marimonas sp. nov. isolated from tidal mud flat.</title>
        <authorList>
            <person name="Jaincy N.J."/>
            <person name="Srinivasan S."/>
            <person name="Lee S.-S."/>
        </authorList>
    </citation>
    <scope>NUCLEOTIDE SEQUENCE [LARGE SCALE GENOMIC DNA]</scope>
    <source>
        <strain evidence="15 16">MJ-SS3</strain>
    </source>
</reference>
<evidence type="ECO:0000313" key="15">
    <source>
        <dbReference type="EMBL" id="MDU8885892.1"/>
    </source>
</evidence>
<dbReference type="EC" id="2.7.6.3" evidence="3"/>
<comment type="caution">
    <text evidence="15">The sequence shown here is derived from an EMBL/GenBank/DDBJ whole genome shotgun (WGS) entry which is preliminary data.</text>
</comment>